<protein>
    <submittedName>
        <fullName evidence="2">Uncharacterized protein</fullName>
    </submittedName>
</protein>
<evidence type="ECO:0000256" key="1">
    <source>
        <dbReference type="SAM" id="MobiDB-lite"/>
    </source>
</evidence>
<accession>A0A922N3M2</accession>
<evidence type="ECO:0000313" key="3">
    <source>
        <dbReference type="Proteomes" id="UP000249757"/>
    </source>
</evidence>
<feature type="region of interest" description="Disordered" evidence="1">
    <location>
        <begin position="187"/>
        <end position="259"/>
    </location>
</feature>
<keyword evidence="3" id="KW-1185">Reference proteome</keyword>
<proteinExistence type="predicted"/>
<dbReference type="EMBL" id="NRDI02000086">
    <property type="protein sequence ID" value="KAI1506949.1"/>
    <property type="molecule type" value="Genomic_DNA"/>
</dbReference>
<sequence>SRPYSNQERGLLPLFWSAWISSFTESLILKAFEATGIWPMDANVILRRFASTPEAERSSSSGLSDHDWRKLDRLVRAAVNDSHQYEARKLRSSVHHLSVQYELLKHENEGLKEALQHKKKHRKKGKALDLQQRQEYHGGSVFWSPRKLREARAREAKQREEARLQRQDELEERRVERQRLKEMRELERAEKAAERARQKEERDAAKAIQLPQKGKRRASAATSSNNKRQKRVEAARAGAQVQEEPPAPPSKLTSPNTNF</sequence>
<reference evidence="3" key="1">
    <citation type="journal article" date="2022" name="Microb. Genom.">
        <title>A global pangenome for the wheat fungal pathogen Pyrenophora tritici-repentis and prediction of effector protein structural homology.</title>
        <authorList>
            <person name="Moolhuijzen P.M."/>
            <person name="See P.T."/>
            <person name="Shi G."/>
            <person name="Powell H.R."/>
            <person name="Cockram J."/>
            <person name="Jorgensen L.N."/>
            <person name="Benslimane H."/>
            <person name="Strelkov S.E."/>
            <person name="Turner J."/>
            <person name="Liu Z."/>
            <person name="Moffat C.S."/>
        </authorList>
    </citation>
    <scope>NUCLEOTIDE SEQUENCE [LARGE SCALE GENOMIC DNA]</scope>
</reference>
<gene>
    <name evidence="2" type="ORF">Ptr86124_014106</name>
</gene>
<comment type="caution">
    <text evidence="2">The sequence shown here is derived from an EMBL/GenBank/DDBJ whole genome shotgun (WGS) entry which is preliminary data.</text>
</comment>
<evidence type="ECO:0000313" key="2">
    <source>
        <dbReference type="EMBL" id="KAI1506949.1"/>
    </source>
</evidence>
<dbReference type="Proteomes" id="UP000249757">
    <property type="component" value="Unassembled WGS sequence"/>
</dbReference>
<name>A0A922N3M2_9PLEO</name>
<feature type="compositionally biased region" description="Basic and acidic residues" evidence="1">
    <location>
        <begin position="187"/>
        <end position="205"/>
    </location>
</feature>
<dbReference type="AlphaFoldDB" id="A0A922N3M2"/>
<feature type="non-terminal residue" evidence="2">
    <location>
        <position position="1"/>
    </location>
</feature>
<organism evidence="2 3">
    <name type="scientific">Pyrenophora tritici-repentis</name>
    <dbReference type="NCBI Taxonomy" id="45151"/>
    <lineage>
        <taxon>Eukaryota</taxon>
        <taxon>Fungi</taxon>
        <taxon>Dikarya</taxon>
        <taxon>Ascomycota</taxon>
        <taxon>Pezizomycotina</taxon>
        <taxon>Dothideomycetes</taxon>
        <taxon>Pleosporomycetidae</taxon>
        <taxon>Pleosporales</taxon>
        <taxon>Pleosporineae</taxon>
        <taxon>Pleosporaceae</taxon>
        <taxon>Pyrenophora</taxon>
    </lineage>
</organism>